<dbReference type="PROSITE" id="PS00675">
    <property type="entry name" value="SIGMA54_INTERACT_1"/>
    <property type="match status" value="1"/>
</dbReference>
<dbReference type="Pfam" id="PF25601">
    <property type="entry name" value="AAA_lid_14"/>
    <property type="match status" value="1"/>
</dbReference>
<reference evidence="8 9" key="1">
    <citation type="submission" date="2019-03" db="EMBL/GenBank/DDBJ databases">
        <title>Draft Genome Sequence of Desulfosporosinus fructosivorans Strain 63.6F, Isolated from Marine Sediment in the Baltic Sea.</title>
        <authorList>
            <person name="Hausmann B."/>
            <person name="Vandieken V."/>
            <person name="Pjevac P."/>
            <person name="Schreck K."/>
            <person name="Herbold C.W."/>
            <person name="Loy A."/>
        </authorList>
    </citation>
    <scope>NUCLEOTIDE SEQUENCE [LARGE SCALE GENOMIC DNA]</scope>
    <source>
        <strain evidence="8 9">63.6F</strain>
    </source>
</reference>
<name>A0A4Z0R906_9FIRM</name>
<dbReference type="SUPFAM" id="SSF52540">
    <property type="entry name" value="P-loop containing nucleoside triphosphate hydrolases"/>
    <property type="match status" value="1"/>
</dbReference>
<keyword evidence="3" id="KW-0805">Transcription regulation</keyword>
<keyword evidence="4" id="KW-0238">DNA-binding</keyword>
<dbReference type="Gene3D" id="3.40.50.300">
    <property type="entry name" value="P-loop containing nucleotide triphosphate hydrolases"/>
    <property type="match status" value="1"/>
</dbReference>
<dbReference type="PROSITE" id="PS50045">
    <property type="entry name" value="SIGMA54_INTERACT_4"/>
    <property type="match status" value="1"/>
</dbReference>
<dbReference type="InterPro" id="IPR027417">
    <property type="entry name" value="P-loop_NTPase"/>
</dbReference>
<dbReference type="AlphaFoldDB" id="A0A4Z0R906"/>
<evidence type="ECO:0000313" key="9">
    <source>
        <dbReference type="Proteomes" id="UP000298460"/>
    </source>
</evidence>
<accession>A0A4Z0R906</accession>
<dbReference type="InterPro" id="IPR002078">
    <property type="entry name" value="Sigma_54_int"/>
</dbReference>
<dbReference type="SMART" id="SM00382">
    <property type="entry name" value="AAA"/>
    <property type="match status" value="1"/>
</dbReference>
<sequence length="676" mass="74714">MIIKNYAILSDGGARFLMQYFSLSSANEYQELFKAWQEYFEQGITPKSIRPVILESWKKARELNADPFSSITEGSVLEGDELRLKLEEKKELIACARPFMQILFDVVKGSGFVVLLTDENATMLHVIGDAEIMDQGKFINVVPGGDWSNRAYGNSALTICLESGEPIQVVAAEHVKKDLHDWTCSTAPIHNSEGMPIGALSMSGNFRYTNRHTLGMVVAATLAIEKNLAERLTSNKLASSNKYLNTILDSMSEGLICIDTVGNVTMANEIAKELLGFKGDRTADNIVPQNCLEILTKVIITGKAVEDEEVYYEANHGRFYYTLTAKPIYGPDSMVIGVVGILRAIKSVKKLVNRMAGATASFIFSDLIGSSLEFNNAISLAKTAARTSSSVVLQGESGVGKELFAQSIHNASMRKEGPFVAINCAAIPRELMASELFGYSKGAFTGARSDGKPGKFEMADEGTLFLDEIGDMPIDLQVSLLRILENKQLTRLGDNKVISVDVRIIAATNKNLKLEITKNNFRADLYYRLKVFQIQIPALRERKDDLDLLVKHFIDKINCTAGTKIMGIDEKALRVISDYHWPGNIRELQNILEQAIYMAKAGILQPKHLPEDIKKFPANISINKNLSLKTNEVVTICNALQEAGGEISRAAKILGIGRNTLYRKLDKYQIRSLTSS</sequence>
<evidence type="ECO:0000256" key="4">
    <source>
        <dbReference type="ARBA" id="ARBA00023125"/>
    </source>
</evidence>
<keyword evidence="2" id="KW-0067">ATP-binding</keyword>
<proteinExistence type="predicted"/>
<comment type="caution">
    <text evidence="8">The sequence shown here is derived from an EMBL/GenBank/DDBJ whole genome shotgun (WGS) entry which is preliminary data.</text>
</comment>
<dbReference type="NCBIfam" id="TIGR00229">
    <property type="entry name" value="sensory_box"/>
    <property type="match status" value="1"/>
</dbReference>
<gene>
    <name evidence="8" type="ORF">E4K67_07695</name>
</gene>
<dbReference type="InterPro" id="IPR000014">
    <property type="entry name" value="PAS"/>
</dbReference>
<dbReference type="Pfam" id="PF02954">
    <property type="entry name" value="HTH_8"/>
    <property type="match status" value="1"/>
</dbReference>
<dbReference type="InterPro" id="IPR013767">
    <property type="entry name" value="PAS_fold"/>
</dbReference>
<dbReference type="Pfam" id="PF00989">
    <property type="entry name" value="PAS"/>
    <property type="match status" value="1"/>
</dbReference>
<feature type="domain" description="PAS" evidence="7">
    <location>
        <begin position="240"/>
        <end position="277"/>
    </location>
</feature>
<dbReference type="InterPro" id="IPR003593">
    <property type="entry name" value="AAA+_ATPase"/>
</dbReference>
<dbReference type="SUPFAM" id="SSF55785">
    <property type="entry name" value="PYP-like sensor domain (PAS domain)"/>
    <property type="match status" value="1"/>
</dbReference>
<dbReference type="CDD" id="cd00130">
    <property type="entry name" value="PAS"/>
    <property type="match status" value="1"/>
</dbReference>
<dbReference type="InterPro" id="IPR025662">
    <property type="entry name" value="Sigma_54_int_dom_ATP-bd_1"/>
</dbReference>
<dbReference type="InterPro" id="IPR058031">
    <property type="entry name" value="AAA_lid_NorR"/>
</dbReference>
<dbReference type="PRINTS" id="PR01590">
    <property type="entry name" value="HTHFIS"/>
</dbReference>
<dbReference type="GO" id="GO:0043565">
    <property type="term" value="F:sequence-specific DNA binding"/>
    <property type="evidence" value="ECO:0007669"/>
    <property type="project" value="InterPro"/>
</dbReference>
<dbReference type="InterPro" id="IPR035965">
    <property type="entry name" value="PAS-like_dom_sf"/>
</dbReference>
<dbReference type="PANTHER" id="PTHR32071">
    <property type="entry name" value="TRANSCRIPTIONAL REGULATORY PROTEIN"/>
    <property type="match status" value="1"/>
</dbReference>
<dbReference type="Proteomes" id="UP000298460">
    <property type="component" value="Unassembled WGS sequence"/>
</dbReference>
<evidence type="ECO:0000259" key="6">
    <source>
        <dbReference type="PROSITE" id="PS50045"/>
    </source>
</evidence>
<dbReference type="InterPro" id="IPR002197">
    <property type="entry name" value="HTH_Fis"/>
</dbReference>
<evidence type="ECO:0000313" key="8">
    <source>
        <dbReference type="EMBL" id="TGE39310.1"/>
    </source>
</evidence>
<dbReference type="Pfam" id="PF00158">
    <property type="entry name" value="Sigma54_activat"/>
    <property type="match status" value="1"/>
</dbReference>
<keyword evidence="1" id="KW-0547">Nucleotide-binding</keyword>
<dbReference type="Gene3D" id="1.10.10.60">
    <property type="entry name" value="Homeodomain-like"/>
    <property type="match status" value="1"/>
</dbReference>
<keyword evidence="5" id="KW-0804">Transcription</keyword>
<dbReference type="InterPro" id="IPR025943">
    <property type="entry name" value="Sigma_54_int_dom_ATP-bd_2"/>
</dbReference>
<dbReference type="PROSITE" id="PS50112">
    <property type="entry name" value="PAS"/>
    <property type="match status" value="1"/>
</dbReference>
<keyword evidence="9" id="KW-1185">Reference proteome</keyword>
<feature type="domain" description="Sigma-54 factor interaction" evidence="6">
    <location>
        <begin position="367"/>
        <end position="597"/>
    </location>
</feature>
<organism evidence="8 9">
    <name type="scientific">Desulfosporosinus fructosivorans</name>
    <dbReference type="NCBI Taxonomy" id="2018669"/>
    <lineage>
        <taxon>Bacteria</taxon>
        <taxon>Bacillati</taxon>
        <taxon>Bacillota</taxon>
        <taxon>Clostridia</taxon>
        <taxon>Eubacteriales</taxon>
        <taxon>Desulfitobacteriaceae</taxon>
        <taxon>Desulfosporosinus</taxon>
    </lineage>
</organism>
<dbReference type="InterPro" id="IPR025944">
    <property type="entry name" value="Sigma_54_int_dom_CS"/>
</dbReference>
<evidence type="ECO:0000256" key="5">
    <source>
        <dbReference type="ARBA" id="ARBA00023163"/>
    </source>
</evidence>
<dbReference type="PANTHER" id="PTHR32071:SF57">
    <property type="entry name" value="C4-DICARBOXYLATE TRANSPORT TRANSCRIPTIONAL REGULATORY PROTEIN DCTD"/>
    <property type="match status" value="1"/>
</dbReference>
<dbReference type="InterPro" id="IPR009057">
    <property type="entry name" value="Homeodomain-like_sf"/>
</dbReference>
<dbReference type="Gene3D" id="1.10.8.60">
    <property type="match status" value="1"/>
</dbReference>
<dbReference type="PROSITE" id="PS00688">
    <property type="entry name" value="SIGMA54_INTERACT_3"/>
    <property type="match status" value="1"/>
</dbReference>
<dbReference type="Gene3D" id="3.30.450.20">
    <property type="entry name" value="PAS domain"/>
    <property type="match status" value="1"/>
</dbReference>
<evidence type="ECO:0000256" key="2">
    <source>
        <dbReference type="ARBA" id="ARBA00022840"/>
    </source>
</evidence>
<dbReference type="FunFam" id="3.40.50.300:FF:000006">
    <property type="entry name" value="DNA-binding transcriptional regulator NtrC"/>
    <property type="match status" value="1"/>
</dbReference>
<protein>
    <submittedName>
        <fullName evidence="8">Sigma-54-dependent Fis family transcriptional regulator</fullName>
    </submittedName>
</protein>
<dbReference type="GO" id="GO:0005524">
    <property type="term" value="F:ATP binding"/>
    <property type="evidence" value="ECO:0007669"/>
    <property type="project" value="UniProtKB-KW"/>
</dbReference>
<dbReference type="CDD" id="cd00009">
    <property type="entry name" value="AAA"/>
    <property type="match status" value="1"/>
</dbReference>
<dbReference type="InterPro" id="IPR029016">
    <property type="entry name" value="GAF-like_dom_sf"/>
</dbReference>
<evidence type="ECO:0000256" key="3">
    <source>
        <dbReference type="ARBA" id="ARBA00023015"/>
    </source>
</evidence>
<dbReference type="EMBL" id="SPQQ01000002">
    <property type="protein sequence ID" value="TGE39310.1"/>
    <property type="molecule type" value="Genomic_DNA"/>
</dbReference>
<dbReference type="SUPFAM" id="SSF46689">
    <property type="entry name" value="Homeodomain-like"/>
    <property type="match status" value="1"/>
</dbReference>
<evidence type="ECO:0000259" key="7">
    <source>
        <dbReference type="PROSITE" id="PS50112"/>
    </source>
</evidence>
<dbReference type="GO" id="GO:0006355">
    <property type="term" value="P:regulation of DNA-templated transcription"/>
    <property type="evidence" value="ECO:0007669"/>
    <property type="project" value="InterPro"/>
</dbReference>
<dbReference type="PROSITE" id="PS00676">
    <property type="entry name" value="SIGMA54_INTERACT_2"/>
    <property type="match status" value="1"/>
</dbReference>
<evidence type="ECO:0000256" key="1">
    <source>
        <dbReference type="ARBA" id="ARBA00022741"/>
    </source>
</evidence>
<dbReference type="Gene3D" id="3.30.450.40">
    <property type="match status" value="1"/>
</dbReference>